<evidence type="ECO:0000256" key="1">
    <source>
        <dbReference type="ARBA" id="ARBA00001954"/>
    </source>
</evidence>
<dbReference type="GO" id="GO:0051213">
    <property type="term" value="F:dioxygenase activity"/>
    <property type="evidence" value="ECO:0007669"/>
    <property type="project" value="UniProtKB-KW"/>
</dbReference>
<keyword evidence="3" id="KW-0560">Oxidoreductase</keyword>
<dbReference type="PANTHER" id="PTHR31136:SF5">
    <property type="entry name" value="2-OXOADIPATE DIOXYGENASE_DECARBOXYLASE, CHLOROPLASTIC"/>
    <property type="match status" value="1"/>
</dbReference>
<evidence type="ECO:0000256" key="2">
    <source>
        <dbReference type="ARBA" id="ARBA00022964"/>
    </source>
</evidence>
<evidence type="ECO:0000256" key="3">
    <source>
        <dbReference type="ARBA" id="ARBA00023002"/>
    </source>
</evidence>
<comment type="similarity">
    <text evidence="5">Belongs to the 2-oxoadipate dioxygenase/decarboxylase family.</text>
</comment>
<dbReference type="EMBL" id="JTHE03000022">
    <property type="protein sequence ID" value="MCM1981828.1"/>
    <property type="molecule type" value="Genomic_DNA"/>
</dbReference>
<reference evidence="8 9" key="1">
    <citation type="journal article" date="2015" name="Genome Announc.">
        <title>Draft Genome Sequence of Filamentous Marine Cyanobacterium Lyngbya confervoides Strain BDU141951.</title>
        <authorList>
            <person name="Chandrababunaidu M.M."/>
            <person name="Sen D."/>
            <person name="Tripathy S."/>
        </authorList>
    </citation>
    <scope>NUCLEOTIDE SEQUENCE [LARGE SCALE GENOMIC DNA]</scope>
    <source>
        <strain evidence="8 9">BDU141951</strain>
    </source>
</reference>
<evidence type="ECO:0000313" key="8">
    <source>
        <dbReference type="EMBL" id="MCM1981828.1"/>
    </source>
</evidence>
<protein>
    <recommendedName>
        <fullName evidence="6">2-oxoadipate dioxygenase/decarboxylase</fullName>
        <ecNumber evidence="6">1.13.11.93</ecNumber>
    </recommendedName>
    <alternativeName>
        <fullName evidence="7">2-hydroxyglutarate synthase</fullName>
    </alternativeName>
</protein>
<keyword evidence="9" id="KW-1185">Reference proteome</keyword>
<comment type="caution">
    <text evidence="8">The sequence shown here is derived from an EMBL/GenBank/DDBJ whole genome shotgun (WGS) entry which is preliminary data.</text>
</comment>
<evidence type="ECO:0000256" key="4">
    <source>
        <dbReference type="ARBA" id="ARBA00023004"/>
    </source>
</evidence>
<dbReference type="CDD" id="cd16350">
    <property type="entry name" value="VOC_like"/>
    <property type="match status" value="1"/>
</dbReference>
<sequence>MNDPAPPPHLALALWQTLWEEYRQRVIYARQYQAMIEADGGILANDHLAFRALNLWISLPTGRINLGLAYLEPFLEFLGYQAAGDYAFPDQYLRAKHYRHPQQAAYNLPKIFMSELMVQDLPEAIATIIAENVQPFALTPFDHLGQQPLEKQIQTLKQLLSRPWPPPKQSAVESVNRVSQYGAWVLLHGYAVNHFTGYINQQRSPSYPTLERTVSGLKQRGIPMKAHIEGSVQTGLCQTATQAVQISVPVRTDQNQPVQILWPYAYYELAQRFPVPGSDDLFEGFLTHQAQELFKMTQPDP</sequence>
<keyword evidence="2" id="KW-0223">Dioxygenase</keyword>
<dbReference type="Gene3D" id="3.10.180.50">
    <property type="match status" value="1"/>
</dbReference>
<comment type="cofactor">
    <cofactor evidence="1">
        <name>Fe(2+)</name>
        <dbReference type="ChEBI" id="CHEBI:29033"/>
    </cofactor>
</comment>
<dbReference type="AlphaFoldDB" id="A0ABD4SZM8"/>
<name>A0ABD4SZM8_9CYAN</name>
<evidence type="ECO:0000256" key="7">
    <source>
        <dbReference type="ARBA" id="ARBA00035045"/>
    </source>
</evidence>
<dbReference type="RefSeq" id="WP_166279891.1">
    <property type="nucleotide sequence ID" value="NZ_JTHE03000022.1"/>
</dbReference>
<evidence type="ECO:0000256" key="6">
    <source>
        <dbReference type="ARBA" id="ARBA00035023"/>
    </source>
</evidence>
<dbReference type="Proteomes" id="UP000031561">
    <property type="component" value="Unassembled WGS sequence"/>
</dbReference>
<dbReference type="Pfam" id="PF07063">
    <property type="entry name" value="HGLS"/>
    <property type="match status" value="1"/>
</dbReference>
<organism evidence="8 9">
    <name type="scientific">Lyngbya confervoides BDU141951</name>
    <dbReference type="NCBI Taxonomy" id="1574623"/>
    <lineage>
        <taxon>Bacteria</taxon>
        <taxon>Bacillati</taxon>
        <taxon>Cyanobacteriota</taxon>
        <taxon>Cyanophyceae</taxon>
        <taxon>Oscillatoriophycideae</taxon>
        <taxon>Oscillatoriales</taxon>
        <taxon>Microcoleaceae</taxon>
        <taxon>Lyngbya</taxon>
    </lineage>
</organism>
<evidence type="ECO:0000313" key="9">
    <source>
        <dbReference type="Proteomes" id="UP000031561"/>
    </source>
</evidence>
<accession>A0ABD4SZM8</accession>
<proteinExistence type="inferred from homology"/>
<dbReference type="PANTHER" id="PTHR31136">
    <property type="entry name" value="DUF1338 DOMAIN-CONTAINING PROTEIN"/>
    <property type="match status" value="1"/>
</dbReference>
<gene>
    <name evidence="8" type="ORF">QQ91_0003155</name>
</gene>
<evidence type="ECO:0000256" key="5">
    <source>
        <dbReference type="ARBA" id="ARBA00035013"/>
    </source>
</evidence>
<dbReference type="SMART" id="SM01150">
    <property type="entry name" value="DUF1338"/>
    <property type="match status" value="1"/>
</dbReference>
<keyword evidence="4" id="KW-0408">Iron</keyword>
<dbReference type="EC" id="1.13.11.93" evidence="6"/>
<dbReference type="InterPro" id="IPR009770">
    <property type="entry name" value="HGLS"/>
</dbReference>